<reference evidence="1 2" key="1">
    <citation type="submission" date="2018-10" db="EMBL/GenBank/DDBJ databases">
        <title>Bradyrhizobium sp. nov., isolated from effective nodules of peanut in China.</title>
        <authorList>
            <person name="Li Y."/>
        </authorList>
    </citation>
    <scope>NUCLEOTIDE SEQUENCE [LARGE SCALE GENOMIC DNA]</scope>
    <source>
        <strain evidence="1 2">CCBAU 51781</strain>
    </source>
</reference>
<evidence type="ECO:0000313" key="1">
    <source>
        <dbReference type="EMBL" id="RXG89992.1"/>
    </source>
</evidence>
<name>A0ABY0DF28_9BRAD</name>
<gene>
    <name evidence="1" type="ORF">EAS62_28815</name>
</gene>
<accession>A0ABY0DF28</accession>
<keyword evidence="2" id="KW-1185">Reference proteome</keyword>
<sequence length="189" mass="21178">MPRPIKRHTPTLADGRPLKISFGQMRETRGCAASWSSRDLLPLFVFVAARIASLHPDKLPEHRPVTVEQRVFLIRRRWHAPAKSLTAGHCVRIPAACRVAARRLRRLDLLLCVSLGQRGQREERHRQHAHFALLHNRAVVGLGDKAGTSAPRRHTVKAAAYSSQKCERRADFPYLALGHAYPLACRAGG</sequence>
<evidence type="ECO:0000313" key="2">
    <source>
        <dbReference type="Proteomes" id="UP000289946"/>
    </source>
</evidence>
<proteinExistence type="predicted"/>
<comment type="caution">
    <text evidence="1">The sequence shown here is derived from an EMBL/GenBank/DDBJ whole genome shotgun (WGS) entry which is preliminary data.</text>
</comment>
<dbReference type="Proteomes" id="UP000289946">
    <property type="component" value="Unassembled WGS sequence"/>
</dbReference>
<protein>
    <submittedName>
        <fullName evidence="1">Uncharacterized protein</fullName>
    </submittedName>
</protein>
<dbReference type="EMBL" id="RDRA01000018">
    <property type="protein sequence ID" value="RXG89992.1"/>
    <property type="molecule type" value="Genomic_DNA"/>
</dbReference>
<organism evidence="1 2">
    <name type="scientific">Bradyrhizobium zhanjiangense</name>
    <dbReference type="NCBI Taxonomy" id="1325107"/>
    <lineage>
        <taxon>Bacteria</taxon>
        <taxon>Pseudomonadati</taxon>
        <taxon>Pseudomonadota</taxon>
        <taxon>Alphaproteobacteria</taxon>
        <taxon>Hyphomicrobiales</taxon>
        <taxon>Nitrobacteraceae</taxon>
        <taxon>Bradyrhizobium</taxon>
    </lineage>
</organism>